<comment type="caution">
    <text evidence="2">The sequence shown here is derived from an EMBL/GenBank/DDBJ whole genome shotgun (WGS) entry which is preliminary data.</text>
</comment>
<feature type="compositionally biased region" description="Basic and acidic residues" evidence="1">
    <location>
        <begin position="52"/>
        <end position="65"/>
    </location>
</feature>
<feature type="compositionally biased region" description="Low complexity" evidence="1">
    <location>
        <begin position="78"/>
        <end position="92"/>
    </location>
</feature>
<dbReference type="EMBL" id="CAUYUJ010017030">
    <property type="protein sequence ID" value="CAK0871042.1"/>
    <property type="molecule type" value="Genomic_DNA"/>
</dbReference>
<dbReference type="Proteomes" id="UP001189429">
    <property type="component" value="Unassembled WGS sequence"/>
</dbReference>
<keyword evidence="3" id="KW-1185">Reference proteome</keyword>
<evidence type="ECO:0000313" key="3">
    <source>
        <dbReference type="Proteomes" id="UP001189429"/>
    </source>
</evidence>
<evidence type="ECO:0000313" key="2">
    <source>
        <dbReference type="EMBL" id="CAK0871042.1"/>
    </source>
</evidence>
<proteinExistence type="predicted"/>
<reference evidence="2" key="1">
    <citation type="submission" date="2023-10" db="EMBL/GenBank/DDBJ databases">
        <authorList>
            <person name="Chen Y."/>
            <person name="Shah S."/>
            <person name="Dougan E. K."/>
            <person name="Thang M."/>
            <person name="Chan C."/>
        </authorList>
    </citation>
    <scope>NUCLEOTIDE SEQUENCE [LARGE SCALE GENOMIC DNA]</scope>
</reference>
<feature type="non-terminal residue" evidence="2">
    <location>
        <position position="1"/>
    </location>
</feature>
<accession>A0ABN9VFG7</accession>
<gene>
    <name evidence="2" type="ORF">PCOR1329_LOCUS56998</name>
</gene>
<feature type="non-terminal residue" evidence="2">
    <location>
        <position position="112"/>
    </location>
</feature>
<sequence length="112" mass="11531">AGQTGLLRRVQGPPRPRPLRPQARRAVQGLGAGPRGVEADAGGVRGGPWEGADGRSPFRHEGGADIRAGDELRADAVARGQGAAAGGDAAHPLRARARPDRRAEGPQLRARG</sequence>
<name>A0ABN9VFG7_9DINO</name>
<organism evidence="2 3">
    <name type="scientific">Prorocentrum cordatum</name>
    <dbReference type="NCBI Taxonomy" id="2364126"/>
    <lineage>
        <taxon>Eukaryota</taxon>
        <taxon>Sar</taxon>
        <taxon>Alveolata</taxon>
        <taxon>Dinophyceae</taxon>
        <taxon>Prorocentrales</taxon>
        <taxon>Prorocentraceae</taxon>
        <taxon>Prorocentrum</taxon>
    </lineage>
</organism>
<protein>
    <submittedName>
        <fullName evidence="2">Uncharacterized protein</fullName>
    </submittedName>
</protein>
<feature type="region of interest" description="Disordered" evidence="1">
    <location>
        <begin position="78"/>
        <end position="112"/>
    </location>
</feature>
<evidence type="ECO:0000256" key="1">
    <source>
        <dbReference type="SAM" id="MobiDB-lite"/>
    </source>
</evidence>
<feature type="compositionally biased region" description="Low complexity" evidence="1">
    <location>
        <begin position="1"/>
        <end position="12"/>
    </location>
</feature>
<feature type="region of interest" description="Disordered" evidence="1">
    <location>
        <begin position="1"/>
        <end position="65"/>
    </location>
</feature>